<feature type="binding site" evidence="6">
    <location>
        <position position="79"/>
    </location>
    <ligand>
        <name>S-adenosyl-L-methionine</name>
        <dbReference type="ChEBI" id="CHEBI:59789"/>
    </ligand>
</feature>
<dbReference type="NCBIfam" id="TIGR00138">
    <property type="entry name" value="rsmG_gidB"/>
    <property type="match status" value="1"/>
</dbReference>
<keyword evidence="1 6" id="KW-0963">Cytoplasm</keyword>
<dbReference type="PIRSF" id="PIRSF003078">
    <property type="entry name" value="GidB"/>
    <property type="match status" value="1"/>
</dbReference>
<evidence type="ECO:0000313" key="10">
    <source>
        <dbReference type="Proteomes" id="UP000095780"/>
    </source>
</evidence>
<dbReference type="HAMAP" id="MF_00074">
    <property type="entry name" value="16SrRNA_methyltr_G"/>
    <property type="match status" value="1"/>
</dbReference>
<keyword evidence="4 6" id="KW-0808">Transferase</keyword>
<dbReference type="RefSeq" id="WP_055216613.1">
    <property type="nucleotide sequence ID" value="NZ_CABIXW010000009.1"/>
</dbReference>
<evidence type="ECO:0000313" key="7">
    <source>
        <dbReference type="EMBL" id="CUQ79170.1"/>
    </source>
</evidence>
<dbReference type="InterPro" id="IPR029063">
    <property type="entry name" value="SAM-dependent_MTases_sf"/>
</dbReference>
<keyword evidence="3 6" id="KW-0489">Methyltransferase</keyword>
<evidence type="ECO:0000256" key="3">
    <source>
        <dbReference type="ARBA" id="ARBA00022603"/>
    </source>
</evidence>
<dbReference type="EC" id="2.1.1.-" evidence="6"/>
<evidence type="ECO:0000313" key="8">
    <source>
        <dbReference type="EMBL" id="CUQ90536.1"/>
    </source>
</evidence>
<sequence>MINETFKNNLNSIGVELSDRQYEQFDMYYKLLVEWNSFMNLTGITDYDEVLLKHYVDSLVLDIEKIGHGKKEISLIDVGTGAGFPGLPLKIAYPQLNVVLLDSLNKRVKFLNQVIEDLGLTGIETVHSRAEDGGRNKDLREHFDVSVSRAVANLATLVEYNLPFVKVGGYFVAYKSGDIDEELVNAKKAVSVLGGTIEEVKKFQLPGTDIDRSLVYIKKVKPTSGKFPRKAGLPSKEPVA</sequence>
<comment type="function">
    <text evidence="6">Specifically methylates the N7 position of a guanine in 16S rRNA.</text>
</comment>
<proteinExistence type="inferred from homology"/>
<dbReference type="Proteomes" id="UP000095621">
    <property type="component" value="Unassembled WGS sequence"/>
</dbReference>
<dbReference type="SUPFAM" id="SSF53335">
    <property type="entry name" value="S-adenosyl-L-methionine-dependent methyltransferases"/>
    <property type="match status" value="1"/>
</dbReference>
<organism evidence="7 9">
    <name type="scientific">Lachnospira eligens</name>
    <dbReference type="NCBI Taxonomy" id="39485"/>
    <lineage>
        <taxon>Bacteria</taxon>
        <taxon>Bacillati</taxon>
        <taxon>Bacillota</taxon>
        <taxon>Clostridia</taxon>
        <taxon>Lachnospirales</taxon>
        <taxon>Lachnospiraceae</taxon>
        <taxon>Lachnospira</taxon>
    </lineage>
</organism>
<accession>A0A174Z8D6</accession>
<dbReference type="InterPro" id="IPR003682">
    <property type="entry name" value="rRNA_ssu_MeTfrase_G"/>
</dbReference>
<dbReference type="EMBL" id="CZBV01000009">
    <property type="protein sequence ID" value="CUQ90536.1"/>
    <property type="molecule type" value="Genomic_DNA"/>
</dbReference>
<dbReference type="AlphaFoldDB" id="A0A174Z8D6"/>
<comment type="similarity">
    <text evidence="6">Belongs to the methyltransferase superfamily. RNA methyltransferase RsmG family.</text>
</comment>
<dbReference type="Proteomes" id="UP000095780">
    <property type="component" value="Unassembled WGS sequence"/>
</dbReference>
<evidence type="ECO:0000256" key="1">
    <source>
        <dbReference type="ARBA" id="ARBA00022490"/>
    </source>
</evidence>
<dbReference type="Pfam" id="PF02527">
    <property type="entry name" value="GidB"/>
    <property type="match status" value="1"/>
</dbReference>
<feature type="binding site" evidence="6">
    <location>
        <position position="149"/>
    </location>
    <ligand>
        <name>S-adenosyl-L-methionine</name>
        <dbReference type="ChEBI" id="CHEBI:59789"/>
    </ligand>
</feature>
<evidence type="ECO:0000313" key="9">
    <source>
        <dbReference type="Proteomes" id="UP000095621"/>
    </source>
</evidence>
<dbReference type="PANTHER" id="PTHR31760:SF0">
    <property type="entry name" value="S-ADENOSYL-L-METHIONINE-DEPENDENT METHYLTRANSFERASES SUPERFAMILY PROTEIN"/>
    <property type="match status" value="1"/>
</dbReference>
<dbReference type="GO" id="GO:0070043">
    <property type="term" value="F:rRNA (guanine-N7-)-methyltransferase activity"/>
    <property type="evidence" value="ECO:0007669"/>
    <property type="project" value="UniProtKB-UniRule"/>
</dbReference>
<feature type="binding site" evidence="6">
    <location>
        <begin position="130"/>
        <end position="131"/>
    </location>
    <ligand>
        <name>S-adenosyl-L-methionine</name>
        <dbReference type="ChEBI" id="CHEBI:59789"/>
    </ligand>
</feature>
<dbReference type="EMBL" id="CZBU01000007">
    <property type="protein sequence ID" value="CUQ79170.1"/>
    <property type="molecule type" value="Genomic_DNA"/>
</dbReference>
<dbReference type="Gene3D" id="3.40.50.150">
    <property type="entry name" value="Vaccinia Virus protein VP39"/>
    <property type="match status" value="1"/>
</dbReference>
<keyword evidence="2 6" id="KW-0698">rRNA processing</keyword>
<evidence type="ECO:0000256" key="5">
    <source>
        <dbReference type="ARBA" id="ARBA00022691"/>
    </source>
</evidence>
<protein>
    <recommendedName>
        <fullName evidence="6">Ribosomal RNA small subunit methyltransferase G</fullName>
        <ecNumber evidence="6">2.1.1.-</ecNumber>
    </recommendedName>
    <alternativeName>
        <fullName evidence="6">16S rRNA 7-methylguanosine methyltransferase</fullName>
        <shortName evidence="6">16S rRNA m7G methyltransferase</shortName>
    </alternativeName>
</protein>
<dbReference type="OrthoDB" id="9808773at2"/>
<evidence type="ECO:0000256" key="4">
    <source>
        <dbReference type="ARBA" id="ARBA00022679"/>
    </source>
</evidence>
<evidence type="ECO:0000256" key="2">
    <source>
        <dbReference type="ARBA" id="ARBA00022552"/>
    </source>
</evidence>
<gene>
    <name evidence="6 7" type="primary">rsmG</name>
    <name evidence="7" type="ORF">ERS852490_02833</name>
    <name evidence="8" type="ORF">ERS852492_02696</name>
</gene>
<reference evidence="9 10" key="1">
    <citation type="submission" date="2015-09" db="EMBL/GenBank/DDBJ databases">
        <authorList>
            <consortium name="Pathogen Informatics"/>
        </authorList>
    </citation>
    <scope>NUCLEOTIDE SEQUENCE [LARGE SCALE GENOMIC DNA]</scope>
    <source>
        <strain evidence="7 9">2789STDY5834875</strain>
        <strain evidence="8 10">2789STDY5834878</strain>
    </source>
</reference>
<feature type="binding site" evidence="6">
    <location>
        <position position="84"/>
    </location>
    <ligand>
        <name>S-adenosyl-L-methionine</name>
        <dbReference type="ChEBI" id="CHEBI:59789"/>
    </ligand>
</feature>
<keyword evidence="5 6" id="KW-0949">S-adenosyl-L-methionine</keyword>
<comment type="subcellular location">
    <subcellularLocation>
        <location evidence="6">Cytoplasm</location>
    </subcellularLocation>
</comment>
<evidence type="ECO:0000256" key="6">
    <source>
        <dbReference type="HAMAP-Rule" id="MF_00074"/>
    </source>
</evidence>
<comment type="caution">
    <text evidence="6">Lacks conserved residue(s) required for the propagation of feature annotation.</text>
</comment>
<dbReference type="GO" id="GO:0005829">
    <property type="term" value="C:cytosol"/>
    <property type="evidence" value="ECO:0007669"/>
    <property type="project" value="TreeGrafter"/>
</dbReference>
<name>A0A174Z8D6_9FIRM</name>
<dbReference type="FunFam" id="3.40.50.150:FF:000041">
    <property type="entry name" value="Ribosomal RNA small subunit methyltransferase G"/>
    <property type="match status" value="1"/>
</dbReference>
<dbReference type="PANTHER" id="PTHR31760">
    <property type="entry name" value="S-ADENOSYL-L-METHIONINE-DEPENDENT METHYLTRANSFERASES SUPERFAMILY PROTEIN"/>
    <property type="match status" value="1"/>
</dbReference>